<dbReference type="GO" id="GO:0004674">
    <property type="term" value="F:protein serine/threonine kinase activity"/>
    <property type="evidence" value="ECO:0007669"/>
    <property type="project" value="InterPro"/>
</dbReference>
<dbReference type="STRING" id="8022.A0A060XGD6"/>
<gene>
    <name evidence="1" type="ORF">GSONMT00002664001</name>
</gene>
<reference evidence="1" key="1">
    <citation type="journal article" date="2014" name="Nat. Commun.">
        <title>The rainbow trout genome provides novel insights into evolution after whole-genome duplication in vertebrates.</title>
        <authorList>
            <person name="Berthelot C."/>
            <person name="Brunet F."/>
            <person name="Chalopin D."/>
            <person name="Juanchich A."/>
            <person name="Bernard M."/>
            <person name="Noel B."/>
            <person name="Bento P."/>
            <person name="Da Silva C."/>
            <person name="Labadie K."/>
            <person name="Alberti A."/>
            <person name="Aury J.M."/>
            <person name="Louis A."/>
            <person name="Dehais P."/>
            <person name="Bardou P."/>
            <person name="Montfort J."/>
            <person name="Klopp C."/>
            <person name="Cabau C."/>
            <person name="Gaspin C."/>
            <person name="Thorgaard G.H."/>
            <person name="Boussaha M."/>
            <person name="Quillet E."/>
            <person name="Guyomard R."/>
            <person name="Galiana D."/>
            <person name="Bobe J."/>
            <person name="Volff J.N."/>
            <person name="Genet C."/>
            <person name="Wincker P."/>
            <person name="Jaillon O."/>
            <person name="Roest Crollius H."/>
            <person name="Guiguen Y."/>
        </authorList>
    </citation>
    <scope>NUCLEOTIDE SEQUENCE [LARGE SCALE GENOMIC DNA]</scope>
</reference>
<dbReference type="EMBL" id="FR905355">
    <property type="protein sequence ID" value="CDQ78668.1"/>
    <property type="molecule type" value="Genomic_DNA"/>
</dbReference>
<reference evidence="1" key="2">
    <citation type="submission" date="2014-03" db="EMBL/GenBank/DDBJ databases">
        <authorList>
            <person name="Genoscope - CEA"/>
        </authorList>
    </citation>
    <scope>NUCLEOTIDE SEQUENCE</scope>
</reference>
<dbReference type="AlphaFoldDB" id="A0A060XGD6"/>
<dbReference type="InterPro" id="IPR038980">
    <property type="entry name" value="ATM_plant"/>
</dbReference>
<accession>A0A060XGD6</accession>
<dbReference type="PANTHER" id="PTHR37079">
    <property type="entry name" value="SERINE/THREONINE-PROTEIN KINASE ATM"/>
    <property type="match status" value="1"/>
</dbReference>
<evidence type="ECO:0000313" key="2">
    <source>
        <dbReference type="Proteomes" id="UP000193380"/>
    </source>
</evidence>
<protein>
    <submittedName>
        <fullName evidence="1">Uncharacterized protein</fullName>
    </submittedName>
</protein>
<sequence length="496" mass="56107">MIIRPAIVLHAFLGINRLLAEEHLAQQDLAILASLEFLSLCVSAKFIHGLSFKPVEVRRRLLLLLEQIDCTKPLHLNMYLVLLKKLPAEDTSLAAEEFDSLLRPLADLCSLYRQDQEVCAAVLLGLLPSIRSLGRTQDQHNDMRHVQGALLQVVSGFCILGRTGKCTAIVKVALIHCLLALLEADPCCKWAVLTLREEELPVSVILPSYLSDSHHHVRMLAAMTVERLFLEMTPDSLEKRKMLPLKCQQTAFENVYLKAQEGMRLQKNSSPEDLSDETFNRKATLLKSVSVVLCCSPVCEKQSLFALFQSYKENNIEEPLIKKVLGSVSRALGYRSVEGFVSSHLDYLVAEWLGQHGYTLESFPYTLLNHATLKDFYSSSYQVLIPHLVFLDDFKQVKSISTLLGKDWKKLLANCFPKIMVNILPYFAMSGQDAQVARQREKAHRVYDLLKDSNCLGKPVRKRRLESLCLQLNVLKTLYVIMYNPGLGSIPFHFIP</sequence>
<organism evidence="1 2">
    <name type="scientific">Oncorhynchus mykiss</name>
    <name type="common">Rainbow trout</name>
    <name type="synonym">Salmo gairdneri</name>
    <dbReference type="NCBI Taxonomy" id="8022"/>
    <lineage>
        <taxon>Eukaryota</taxon>
        <taxon>Metazoa</taxon>
        <taxon>Chordata</taxon>
        <taxon>Craniata</taxon>
        <taxon>Vertebrata</taxon>
        <taxon>Euteleostomi</taxon>
        <taxon>Actinopterygii</taxon>
        <taxon>Neopterygii</taxon>
        <taxon>Teleostei</taxon>
        <taxon>Protacanthopterygii</taxon>
        <taxon>Salmoniformes</taxon>
        <taxon>Salmonidae</taxon>
        <taxon>Salmoninae</taxon>
        <taxon>Oncorhynchus</taxon>
    </lineage>
</organism>
<dbReference type="Proteomes" id="UP000193380">
    <property type="component" value="Unassembled WGS sequence"/>
</dbReference>
<dbReference type="GO" id="GO:0006974">
    <property type="term" value="P:DNA damage response"/>
    <property type="evidence" value="ECO:0007669"/>
    <property type="project" value="InterPro"/>
</dbReference>
<proteinExistence type="predicted"/>
<name>A0A060XGD6_ONCMY</name>
<dbReference type="PaxDb" id="8022-A0A060XGD6"/>
<dbReference type="PANTHER" id="PTHR37079:SF4">
    <property type="entry name" value="SERINE_THREONINE-PROTEIN KINASE ATM"/>
    <property type="match status" value="1"/>
</dbReference>
<evidence type="ECO:0000313" key="1">
    <source>
        <dbReference type="EMBL" id="CDQ78668.1"/>
    </source>
</evidence>